<evidence type="ECO:0000256" key="2">
    <source>
        <dbReference type="ARBA" id="ARBA00023295"/>
    </source>
</evidence>
<dbReference type="OrthoDB" id="912485at2"/>
<accession>A0A069P119</accession>
<evidence type="ECO:0000256" key="1">
    <source>
        <dbReference type="ARBA" id="ARBA00022801"/>
    </source>
</evidence>
<dbReference type="Pfam" id="PF00150">
    <property type="entry name" value="Cellulase"/>
    <property type="match status" value="1"/>
</dbReference>
<comment type="caution">
    <text evidence="6">The sequence shown here is derived from an EMBL/GenBank/DDBJ whole genome shotgun (WGS) entry which is preliminary data.</text>
</comment>
<evidence type="ECO:0000256" key="3">
    <source>
        <dbReference type="RuleBase" id="RU361153"/>
    </source>
</evidence>
<keyword evidence="8" id="KW-1185">Reference proteome</keyword>
<keyword evidence="1 3" id="KW-0378">Hydrolase</keyword>
<dbReference type="RefSeq" id="WP_152562629.1">
    <property type="nucleotide sequence ID" value="NZ_BMEG01000006.1"/>
</dbReference>
<reference evidence="5" key="1">
    <citation type="journal article" date="2014" name="Int. J. Syst. Evol. Microbiol.">
        <title>Complete genome of a new Firmicutes species belonging to the dominant human colonic microbiota ('Ruminococcus bicirculans') reveals two chromosomes and a selective capacity to utilize plant glucans.</title>
        <authorList>
            <consortium name="NISC Comparative Sequencing Program"/>
            <person name="Wegmann U."/>
            <person name="Louis P."/>
            <person name="Goesmann A."/>
            <person name="Henrissat B."/>
            <person name="Duncan S.H."/>
            <person name="Flint H.J."/>
        </authorList>
    </citation>
    <scope>NUCLEOTIDE SEQUENCE</scope>
    <source>
        <strain evidence="5">CGMCC 1.11013</strain>
    </source>
</reference>
<gene>
    <name evidence="6" type="ORF">BG57_07565</name>
    <name evidence="5" type="ORF">GCM10010985_38430</name>
</gene>
<dbReference type="InterPro" id="IPR001547">
    <property type="entry name" value="Glyco_hydro_5"/>
</dbReference>
<comment type="similarity">
    <text evidence="3">Belongs to the glycosyl hydrolase 5 (cellulase A) family.</text>
</comment>
<evidence type="ECO:0000313" key="8">
    <source>
        <dbReference type="Proteomes" id="UP000597138"/>
    </source>
</evidence>
<feature type="domain" description="Glycoside hydrolase family 5" evidence="4">
    <location>
        <begin position="168"/>
        <end position="371"/>
    </location>
</feature>
<proteinExistence type="inferred from homology"/>
<dbReference type="Gene3D" id="3.20.20.80">
    <property type="entry name" value="Glycosidases"/>
    <property type="match status" value="1"/>
</dbReference>
<dbReference type="InterPro" id="IPR051923">
    <property type="entry name" value="Glycosyl_Hydrolase_39"/>
</dbReference>
<evidence type="ECO:0000259" key="4">
    <source>
        <dbReference type="Pfam" id="PF00150"/>
    </source>
</evidence>
<sequence>MQVPRTMRAVSRGPRHARSVYVRSIRPRLIASATLMLAAQFAGLAFTSDAFAASALTVSNAPGTLISDDAGSKRITFKLAPGSASEGAQVVATLYRYDDNAELSQTPVDTYRASASNSKGGAQVAVNVSLPGPGLYVLDAKLVSASGGEGDSVKVSLAALASGNGTFKDAGVATHFGQRKGNPATVLALIKRAGFTWIRDELYWSEVEKTPGKFQFGRNENDYGGYVRQAAKMNIKPLIVLDYGNARAYPALFRGPQGFPRTDQERDLFVRYAQKVVGFYGDDVKTWEIWNEPAFPRIGYDNYIALLKPVYTAIKKVSPDANVVSCGGGGAGGGPGGDCIAQIVKAGALEYQDGFSIHPYMSPYDPDHGYSAQGSPLPRVNVPTVWPHLRDMTKSHPRPDIGRLKVYITEIGWPSSPAAAGLSEQKQAAYAARTFLLSRRFNAVETVMWYDFVDDGVKPADKEANFGLVRLDLTPKPAYVAVTTLMRNIGSRAWDRALVDNGDTKVFQYGGDDRVIVGWRSDVDADPVPTSVPVPPGTYKQIDWQGATSTLTVKEGFQWKLGALPKYLIPAK</sequence>
<dbReference type="eggNOG" id="COG3664">
    <property type="taxonomic scope" value="Bacteria"/>
</dbReference>
<dbReference type="PANTHER" id="PTHR12631:SF10">
    <property type="entry name" value="BETA-XYLOSIDASE-LIKE PROTEIN-RELATED"/>
    <property type="match status" value="1"/>
</dbReference>
<name>A0A069P119_9BURK</name>
<dbReference type="GO" id="GO:0000272">
    <property type="term" value="P:polysaccharide catabolic process"/>
    <property type="evidence" value="ECO:0007669"/>
    <property type="project" value="InterPro"/>
</dbReference>
<evidence type="ECO:0000313" key="6">
    <source>
        <dbReference type="EMBL" id="KDR33599.1"/>
    </source>
</evidence>
<evidence type="ECO:0000313" key="7">
    <source>
        <dbReference type="Proteomes" id="UP000027439"/>
    </source>
</evidence>
<reference evidence="6 7" key="2">
    <citation type="submission" date="2014-03" db="EMBL/GenBank/DDBJ databases">
        <title>Draft Genome Sequences of Four Burkholderia Strains.</title>
        <authorList>
            <person name="Liu X.Y."/>
            <person name="Li C.X."/>
            <person name="Xu J.H."/>
        </authorList>
    </citation>
    <scope>NUCLEOTIDE SEQUENCE [LARGE SCALE GENOMIC DNA]</scope>
    <source>
        <strain evidence="6 7">R27</strain>
    </source>
</reference>
<dbReference type="Proteomes" id="UP000027439">
    <property type="component" value="Unassembled WGS sequence"/>
</dbReference>
<dbReference type="GO" id="GO:0004553">
    <property type="term" value="F:hydrolase activity, hydrolyzing O-glycosyl compounds"/>
    <property type="evidence" value="ECO:0007669"/>
    <property type="project" value="InterPro"/>
</dbReference>
<dbReference type="Proteomes" id="UP000597138">
    <property type="component" value="Unassembled WGS sequence"/>
</dbReference>
<dbReference type="STRING" id="1071679.BG57_07565"/>
<dbReference type="InterPro" id="IPR017853">
    <property type="entry name" value="GH"/>
</dbReference>
<keyword evidence="2 3" id="KW-0326">Glycosidase</keyword>
<dbReference type="PANTHER" id="PTHR12631">
    <property type="entry name" value="ALPHA-L-IDURONIDASE"/>
    <property type="match status" value="1"/>
</dbReference>
<evidence type="ECO:0000313" key="5">
    <source>
        <dbReference type="EMBL" id="GGD80220.1"/>
    </source>
</evidence>
<organism evidence="6 7">
    <name type="scientific">Caballeronia grimmiae</name>
    <dbReference type="NCBI Taxonomy" id="1071679"/>
    <lineage>
        <taxon>Bacteria</taxon>
        <taxon>Pseudomonadati</taxon>
        <taxon>Pseudomonadota</taxon>
        <taxon>Betaproteobacteria</taxon>
        <taxon>Burkholderiales</taxon>
        <taxon>Burkholderiaceae</taxon>
        <taxon>Caballeronia</taxon>
    </lineage>
</organism>
<dbReference type="EMBL" id="JFHE01000015">
    <property type="protein sequence ID" value="KDR33599.1"/>
    <property type="molecule type" value="Genomic_DNA"/>
</dbReference>
<reference evidence="8" key="3">
    <citation type="journal article" date="2019" name="Int. J. Syst. Evol. Microbiol.">
        <title>The Global Catalogue of Microorganisms (GCM) 10K type strain sequencing project: providing services to taxonomists for standard genome sequencing and annotation.</title>
        <authorList>
            <consortium name="The Broad Institute Genomics Platform"/>
            <consortium name="The Broad Institute Genome Sequencing Center for Infectious Disease"/>
            <person name="Wu L."/>
            <person name="Ma J."/>
        </authorList>
    </citation>
    <scope>NUCLEOTIDE SEQUENCE [LARGE SCALE GENOMIC DNA]</scope>
    <source>
        <strain evidence="8">CGMCC 1.11013</strain>
    </source>
</reference>
<dbReference type="SUPFAM" id="SSF51445">
    <property type="entry name" value="(Trans)glycosidases"/>
    <property type="match status" value="1"/>
</dbReference>
<protein>
    <submittedName>
        <fullName evidence="6">Beta-glucosidase</fullName>
    </submittedName>
</protein>
<dbReference type="AlphaFoldDB" id="A0A069P119"/>
<dbReference type="EMBL" id="BMEG01000006">
    <property type="protein sequence ID" value="GGD80220.1"/>
    <property type="molecule type" value="Genomic_DNA"/>
</dbReference>
<reference evidence="5" key="4">
    <citation type="submission" date="2024-05" db="EMBL/GenBank/DDBJ databases">
        <authorList>
            <person name="Sun Q."/>
            <person name="Zhou Y."/>
        </authorList>
    </citation>
    <scope>NUCLEOTIDE SEQUENCE</scope>
    <source>
        <strain evidence="5">CGMCC 1.11013</strain>
    </source>
</reference>